<dbReference type="SUPFAM" id="SSF53686">
    <property type="entry name" value="Tryptophan synthase beta subunit-like PLP-dependent enzymes"/>
    <property type="match status" value="1"/>
</dbReference>
<reference evidence="4 5" key="1">
    <citation type="submission" date="2017-10" db="EMBL/GenBank/DDBJ databases">
        <title>Nyctiphanis sp. nov., isolated from the stomach of the euphausiid Nyctiphanes simplex (Hansen, 1911) in the Gulf of California.</title>
        <authorList>
            <person name="Gomez-Gil B."/>
            <person name="Aguilar-Mendez M."/>
            <person name="Lopez-Cortes A."/>
            <person name="Gomez-Gutierrez J."/>
            <person name="Roque A."/>
            <person name="Lang E."/>
            <person name="Gonzalez-Castillo A."/>
        </authorList>
    </citation>
    <scope>NUCLEOTIDE SEQUENCE [LARGE SCALE GENOMIC DNA]</scope>
    <source>
        <strain evidence="4 5">CAIM 600</strain>
    </source>
</reference>
<comment type="caution">
    <text evidence="4">The sequence shown here is derived from an EMBL/GenBank/DDBJ whole genome shotgun (WGS) entry which is preliminary data.</text>
</comment>
<dbReference type="InterPro" id="IPR036052">
    <property type="entry name" value="TrpB-like_PALP_sf"/>
</dbReference>
<evidence type="ECO:0000259" key="3">
    <source>
        <dbReference type="Pfam" id="PF00291"/>
    </source>
</evidence>
<evidence type="ECO:0000256" key="1">
    <source>
        <dbReference type="ARBA" id="ARBA00001933"/>
    </source>
</evidence>
<evidence type="ECO:0000256" key="2">
    <source>
        <dbReference type="ARBA" id="ARBA00022898"/>
    </source>
</evidence>
<evidence type="ECO:0000313" key="5">
    <source>
        <dbReference type="Proteomes" id="UP000290287"/>
    </source>
</evidence>
<dbReference type="CDD" id="cd00640">
    <property type="entry name" value="Trp-synth-beta_II"/>
    <property type="match status" value="1"/>
</dbReference>
<dbReference type="PANTHER" id="PTHR42937:SF1">
    <property type="entry name" value="DIAMINOPROPIONATE AMMONIA-LYASE"/>
    <property type="match status" value="1"/>
</dbReference>
<dbReference type="NCBIfam" id="TIGR01747">
    <property type="entry name" value="diampropi_NH3ly"/>
    <property type="match status" value="1"/>
</dbReference>
<protein>
    <submittedName>
        <fullName evidence="4">Diaminopropionate ammonia-lyase</fullName>
    </submittedName>
</protein>
<dbReference type="Pfam" id="PF00291">
    <property type="entry name" value="PALP"/>
    <property type="match status" value="1"/>
</dbReference>
<gene>
    <name evidence="4" type="ORF">CS022_21950</name>
</gene>
<keyword evidence="5" id="KW-1185">Reference proteome</keyword>
<feature type="domain" description="Tryptophan synthase beta chain-like PALP" evidence="3">
    <location>
        <begin position="56"/>
        <end position="371"/>
    </location>
</feature>
<dbReference type="NCBIfam" id="NF006058">
    <property type="entry name" value="PRK08206.1"/>
    <property type="match status" value="1"/>
</dbReference>
<dbReference type="GO" id="GO:0030170">
    <property type="term" value="F:pyridoxal phosphate binding"/>
    <property type="evidence" value="ECO:0007669"/>
    <property type="project" value="InterPro"/>
</dbReference>
<dbReference type="PANTHER" id="PTHR42937">
    <property type="match status" value="1"/>
</dbReference>
<dbReference type="InterPro" id="IPR010081">
    <property type="entry name" value="DiNH2opropionate_NH3_lyase"/>
</dbReference>
<dbReference type="Proteomes" id="UP000290287">
    <property type="component" value="Unassembled WGS sequence"/>
</dbReference>
<dbReference type="Gene3D" id="3.40.50.1100">
    <property type="match status" value="2"/>
</dbReference>
<dbReference type="OrthoDB" id="34584at2"/>
<comment type="cofactor">
    <cofactor evidence="1">
        <name>pyridoxal 5'-phosphate</name>
        <dbReference type="ChEBI" id="CHEBI:597326"/>
    </cofactor>
</comment>
<dbReference type="GO" id="GO:0008838">
    <property type="term" value="F:diaminopropionate ammonia-lyase activity"/>
    <property type="evidence" value="ECO:0007669"/>
    <property type="project" value="InterPro"/>
</dbReference>
<sequence>MTTDTTTNYIKQLIDGTVSHFANPRADITHSYTREHQAILSLAKAEVAIRDIKKWPGYKATPLHSLDDLSRQTGISRIWYKDESQRFDLKSFKALGGAFAVARQLQAVFKDKTGQQVSIDDLLTGKHSEHLADITVSCATDGNHGRSVAWGAQMFGCQCVIFIHADVSKGRRLAMEQFGATVIRIDGNYDESVRTAAEQAKQHNRIIVSDTSYEGYMEIPKDVALGYTVMLAEIIEQLDGEIPTHVVVQGGVGGLAAAVCGYFWEYWQAKRPRFVIVEPENANCLQQSAKAGKPVSVTGDLETMMAGLCCGEVSLLAWTILDSGADDFMTVSEETVPQTMQLLAKGVGKDPAIEAGESAVAGLAAMMIARNQVNLASQLNLDSESKLLVLGTEGATDPELYHQLVTRQLD</sequence>
<accession>A0A4Q0YJG8</accession>
<dbReference type="RefSeq" id="WP_129124038.1">
    <property type="nucleotide sequence ID" value="NZ_PEIB01000042.1"/>
</dbReference>
<name>A0A4Q0YJG8_9GAMM</name>
<dbReference type="EMBL" id="PEIB01000042">
    <property type="protein sequence ID" value="RXJ70857.1"/>
    <property type="molecule type" value="Genomic_DNA"/>
</dbReference>
<keyword evidence="4" id="KW-0456">Lyase</keyword>
<dbReference type="InterPro" id="IPR001926">
    <property type="entry name" value="TrpB-like_PALP"/>
</dbReference>
<evidence type="ECO:0000313" key="4">
    <source>
        <dbReference type="EMBL" id="RXJ70857.1"/>
    </source>
</evidence>
<organism evidence="4 5">
    <name type="scientific">Veronia nyctiphanis</name>
    <dbReference type="NCBI Taxonomy" id="1278244"/>
    <lineage>
        <taxon>Bacteria</taxon>
        <taxon>Pseudomonadati</taxon>
        <taxon>Pseudomonadota</taxon>
        <taxon>Gammaproteobacteria</taxon>
        <taxon>Vibrionales</taxon>
        <taxon>Vibrionaceae</taxon>
        <taxon>Veronia</taxon>
    </lineage>
</organism>
<keyword evidence="2" id="KW-0663">Pyridoxal phosphate</keyword>
<dbReference type="AlphaFoldDB" id="A0A4Q0YJG8"/>
<proteinExistence type="predicted"/>